<accession>A0AAV6YAC1</accession>
<dbReference type="AlphaFoldDB" id="A0AAV6YAC1"/>
<dbReference type="EMBL" id="WHWC01000001">
    <property type="protein sequence ID" value="KAG8389674.1"/>
    <property type="molecule type" value="Genomic_DNA"/>
</dbReference>
<organism evidence="2 3">
    <name type="scientific">Buddleja alternifolia</name>
    <dbReference type="NCBI Taxonomy" id="168488"/>
    <lineage>
        <taxon>Eukaryota</taxon>
        <taxon>Viridiplantae</taxon>
        <taxon>Streptophyta</taxon>
        <taxon>Embryophyta</taxon>
        <taxon>Tracheophyta</taxon>
        <taxon>Spermatophyta</taxon>
        <taxon>Magnoliopsida</taxon>
        <taxon>eudicotyledons</taxon>
        <taxon>Gunneridae</taxon>
        <taxon>Pentapetalae</taxon>
        <taxon>asterids</taxon>
        <taxon>lamiids</taxon>
        <taxon>Lamiales</taxon>
        <taxon>Scrophulariaceae</taxon>
        <taxon>Buddlejeae</taxon>
        <taxon>Buddleja</taxon>
    </lineage>
</organism>
<evidence type="ECO:0000256" key="1">
    <source>
        <dbReference type="SAM" id="MobiDB-lite"/>
    </source>
</evidence>
<reference evidence="2" key="1">
    <citation type="submission" date="2019-10" db="EMBL/GenBank/DDBJ databases">
        <authorList>
            <person name="Zhang R."/>
            <person name="Pan Y."/>
            <person name="Wang J."/>
            <person name="Ma R."/>
            <person name="Yu S."/>
        </authorList>
    </citation>
    <scope>NUCLEOTIDE SEQUENCE</scope>
    <source>
        <strain evidence="2">LA-IB0</strain>
        <tissue evidence="2">Leaf</tissue>
    </source>
</reference>
<name>A0AAV6YAC1_9LAMI</name>
<keyword evidence="3" id="KW-1185">Reference proteome</keyword>
<dbReference type="Proteomes" id="UP000826271">
    <property type="component" value="Unassembled WGS sequence"/>
</dbReference>
<evidence type="ECO:0000313" key="3">
    <source>
        <dbReference type="Proteomes" id="UP000826271"/>
    </source>
</evidence>
<protein>
    <submittedName>
        <fullName evidence="2">Uncharacterized protein</fullName>
    </submittedName>
</protein>
<feature type="region of interest" description="Disordered" evidence="1">
    <location>
        <begin position="1"/>
        <end position="36"/>
    </location>
</feature>
<evidence type="ECO:0000313" key="2">
    <source>
        <dbReference type="EMBL" id="KAG8389674.1"/>
    </source>
</evidence>
<comment type="caution">
    <text evidence="2">The sequence shown here is derived from an EMBL/GenBank/DDBJ whole genome shotgun (WGS) entry which is preliminary data.</text>
</comment>
<gene>
    <name evidence="2" type="ORF">BUALT_Bualt01G0003400</name>
</gene>
<sequence>MAGASARQQLLPAPSTAATTTVILEPPPSSSQQQPQITDSLVLKLKRPQKKRNLLTIDKKEDTESADASVKEGDDAGCCLDAFEHWESRNFVDITMQKHT</sequence>
<proteinExistence type="predicted"/>